<dbReference type="OrthoDB" id="5175616at2"/>
<evidence type="ECO:0000256" key="2">
    <source>
        <dbReference type="SAM" id="Phobius"/>
    </source>
</evidence>
<dbReference type="RefSeq" id="WP_094862455.1">
    <property type="nucleotide sequence ID" value="NZ_NKYE01000005.1"/>
</dbReference>
<evidence type="ECO:0000256" key="1">
    <source>
        <dbReference type="SAM" id="MobiDB-lite"/>
    </source>
</evidence>
<feature type="transmembrane region" description="Helical" evidence="2">
    <location>
        <begin position="170"/>
        <end position="186"/>
    </location>
</feature>
<feature type="transmembrane region" description="Helical" evidence="2">
    <location>
        <begin position="144"/>
        <end position="164"/>
    </location>
</feature>
<evidence type="ECO:0000313" key="3">
    <source>
        <dbReference type="EMBL" id="OZM73226.1"/>
    </source>
</evidence>
<name>A0A263D6X2_9PSEU</name>
<organism evidence="3 4">
    <name type="scientific">Amycolatopsis antarctica</name>
    <dbReference type="NCBI Taxonomy" id="1854586"/>
    <lineage>
        <taxon>Bacteria</taxon>
        <taxon>Bacillati</taxon>
        <taxon>Actinomycetota</taxon>
        <taxon>Actinomycetes</taxon>
        <taxon>Pseudonocardiales</taxon>
        <taxon>Pseudonocardiaceae</taxon>
        <taxon>Amycolatopsis</taxon>
    </lineage>
</organism>
<keyword evidence="2" id="KW-1133">Transmembrane helix</keyword>
<gene>
    <name evidence="3" type="ORF">CFN78_10185</name>
</gene>
<dbReference type="InParanoid" id="A0A263D6X2"/>
<dbReference type="AlphaFoldDB" id="A0A263D6X2"/>
<feature type="region of interest" description="Disordered" evidence="1">
    <location>
        <begin position="477"/>
        <end position="501"/>
    </location>
</feature>
<accession>A0A263D6X2</accession>
<feature type="transmembrane region" description="Helical" evidence="2">
    <location>
        <begin position="21"/>
        <end position="41"/>
    </location>
</feature>
<feature type="transmembrane region" description="Helical" evidence="2">
    <location>
        <begin position="425"/>
        <end position="445"/>
    </location>
</feature>
<proteinExistence type="predicted"/>
<feature type="transmembrane region" description="Helical" evidence="2">
    <location>
        <begin position="214"/>
        <end position="229"/>
    </location>
</feature>
<dbReference type="EMBL" id="NKYE01000005">
    <property type="protein sequence ID" value="OZM73226.1"/>
    <property type="molecule type" value="Genomic_DNA"/>
</dbReference>
<keyword evidence="2" id="KW-0812">Transmembrane</keyword>
<keyword evidence="2" id="KW-0472">Membrane</keyword>
<evidence type="ECO:0000313" key="4">
    <source>
        <dbReference type="Proteomes" id="UP000242444"/>
    </source>
</evidence>
<protein>
    <recommendedName>
        <fullName evidence="5">Glycosyltransferase RgtA/B/C/D-like domain-containing protein</fullName>
    </recommendedName>
</protein>
<feature type="transmembrane region" description="Helical" evidence="2">
    <location>
        <begin position="392"/>
        <end position="413"/>
    </location>
</feature>
<evidence type="ECO:0008006" key="5">
    <source>
        <dbReference type="Google" id="ProtNLM"/>
    </source>
</evidence>
<feature type="transmembrane region" description="Helical" evidence="2">
    <location>
        <begin position="457"/>
        <end position="475"/>
    </location>
</feature>
<sequence>MPQQGDTASGRARRSGTGRELGLGLVVFAVSLTLLLIRFLVPRAISAADNGDGKRVLCGAGIIWNSDGSQDYARTEYFDAITGCESDYFLSQIWFVRAAQWIGRVIGTESSVNLVIVGVLSSVLVAASVAFVALGIPFSMRCRLAISAGLLLLLADSAFFGYFASVLGEGPAFIGITLMAGGMLLMSRPGWWRYLGMAVTVGGGIIGVNAKVQTLMILPVLLLALVFIRPQGTRGIARWAPAGLVFAAVLNASLNVQPPLDEDTGPGADTREINMFNTIFMSILDGQHDTEADLAALGLPESFSRYAANGWWHPNPARFDPEYPRYRDQISRRNVVEYLAEHPARTVQILDRAATDLLTARPEYLASFPREAGYPPLTLEYRVPVLSGATAFIAPLGLWVLLPIWVLTACAAVRAWRPRVGRRQVGVVILFVLAIAGGQYLLGGLGDGIENVKHQSIALFCTLFGVVLAAGSLLLRPRPPEPEGEPAPPDARTVPETEPAA</sequence>
<feature type="transmembrane region" description="Helical" evidence="2">
    <location>
        <begin position="114"/>
        <end position="137"/>
    </location>
</feature>
<comment type="caution">
    <text evidence="3">The sequence shown here is derived from an EMBL/GenBank/DDBJ whole genome shotgun (WGS) entry which is preliminary data.</text>
</comment>
<dbReference type="Proteomes" id="UP000242444">
    <property type="component" value="Unassembled WGS sequence"/>
</dbReference>
<reference evidence="3 4" key="1">
    <citation type="submission" date="2017-07" db="EMBL/GenBank/DDBJ databases">
        <title>Amycolatopsis antarcticus sp. nov., isolated from the surface of an Antarcticus brown macroalga.</title>
        <authorList>
            <person name="Wang J."/>
            <person name="Leiva S."/>
            <person name="Huang J."/>
            <person name="Huang Y."/>
        </authorList>
    </citation>
    <scope>NUCLEOTIDE SEQUENCE [LARGE SCALE GENOMIC DNA]</scope>
    <source>
        <strain evidence="3 4">AU-G6</strain>
    </source>
</reference>
<keyword evidence="4" id="KW-1185">Reference proteome</keyword>